<dbReference type="GeneID" id="10667863"/>
<dbReference type="PANTHER" id="PTHR43777:SF1">
    <property type="entry name" value="MOLYBDENUM COFACTOR CYTIDYLYLTRANSFERASE"/>
    <property type="match status" value="1"/>
</dbReference>
<dbReference type="EMBL" id="CP002772">
    <property type="protein sequence ID" value="AEG17422.1"/>
    <property type="molecule type" value="Genomic_DNA"/>
</dbReference>
<dbReference type="InterPro" id="IPR029044">
    <property type="entry name" value="Nucleotide-diphossugar_trans"/>
</dbReference>
<dbReference type="RefSeq" id="WP_013824924.1">
    <property type="nucleotide sequence ID" value="NC_015574.1"/>
</dbReference>
<dbReference type="STRING" id="868131.MSWAN_0379"/>
<evidence type="ECO:0000313" key="2">
    <source>
        <dbReference type="EMBL" id="AEG17422.1"/>
    </source>
</evidence>
<sequence length="220" mass="24729">MVSAVITAAGKNRRMIEDLEARKMPSKHKLLMDLHGKPVIIQTIENVLNSGVDECVIVLGHFSREISVVLNKFHDERIKVIENPDVNVELSETLLNGIKNVKKGFCLCVAADQPTVTTETMKNLIKKAREHPEPENIISIMARGKTGYLDSAQGLGMPFVCHSKLLERYLAGREDNLNPILRDMVEDGVVFYGVPAQNELELVNINRYDDYLLVLNKCNF</sequence>
<evidence type="ECO:0000259" key="1">
    <source>
        <dbReference type="Pfam" id="PF12804"/>
    </source>
</evidence>
<dbReference type="PANTHER" id="PTHR43777">
    <property type="entry name" value="MOLYBDENUM COFACTOR CYTIDYLYLTRANSFERASE"/>
    <property type="match status" value="1"/>
</dbReference>
<gene>
    <name evidence="2" type="ordered locus">MSWAN_0379</name>
</gene>
<keyword evidence="3" id="KW-1185">Reference proteome</keyword>
<reference evidence="2 3" key="1">
    <citation type="journal article" date="2014" name="Int. J. Syst. Evol. Microbiol.">
        <title>Methanobacterium paludis sp. nov. and a novel strain of Methanobacterium lacus isolated from northern peatlands.</title>
        <authorList>
            <person name="Cadillo-Quiroz H."/>
            <person name="Brauer S.L."/>
            <person name="Goodson N."/>
            <person name="Yavitt J.B."/>
            <person name="Zinder S.H."/>
        </authorList>
    </citation>
    <scope>NUCLEOTIDE SEQUENCE [LARGE SCALE GENOMIC DNA]</scope>
    <source>
        <strain evidence="3">DSM 25820 / JCM 18151 / SWAN1</strain>
    </source>
</reference>
<dbReference type="Pfam" id="PF12804">
    <property type="entry name" value="NTP_transf_3"/>
    <property type="match status" value="1"/>
</dbReference>
<dbReference type="SUPFAM" id="SSF53448">
    <property type="entry name" value="Nucleotide-diphospho-sugar transferases"/>
    <property type="match status" value="1"/>
</dbReference>
<dbReference type="KEGG" id="mew:MSWAN_0379"/>
<dbReference type="InterPro" id="IPR025877">
    <property type="entry name" value="MobA-like_NTP_Trfase"/>
</dbReference>
<dbReference type="Proteomes" id="UP000009231">
    <property type="component" value="Chromosome"/>
</dbReference>
<organism evidence="2 3">
    <name type="scientific">Methanobacterium paludis (strain DSM 25820 / JCM 18151 / SWAN1)</name>
    <dbReference type="NCBI Taxonomy" id="868131"/>
    <lineage>
        <taxon>Archaea</taxon>
        <taxon>Methanobacteriati</taxon>
        <taxon>Methanobacteriota</taxon>
        <taxon>Methanomada group</taxon>
        <taxon>Methanobacteria</taxon>
        <taxon>Methanobacteriales</taxon>
        <taxon>Methanobacteriaceae</taxon>
        <taxon>Methanobacterium</taxon>
    </lineage>
</organism>
<protein>
    <submittedName>
        <fullName evidence="2">4-diphosphocytidyl-2C-methyl-D-erythritol synthase</fullName>
    </submittedName>
</protein>
<accession>F6D3K5</accession>
<dbReference type="AlphaFoldDB" id="F6D3K5"/>
<name>F6D3K5_METPW</name>
<dbReference type="Gene3D" id="3.90.550.10">
    <property type="entry name" value="Spore Coat Polysaccharide Biosynthesis Protein SpsA, Chain A"/>
    <property type="match status" value="1"/>
</dbReference>
<dbReference type="OrthoDB" id="28434at2157"/>
<dbReference type="HOGENOM" id="CLU_1264578_0_0_2"/>
<proteinExistence type="predicted"/>
<dbReference type="eggNOG" id="arCOG01873">
    <property type="taxonomic scope" value="Archaea"/>
</dbReference>
<feature type="domain" description="MobA-like NTP transferase" evidence="1">
    <location>
        <begin position="4"/>
        <end position="175"/>
    </location>
</feature>
<dbReference type="GO" id="GO:0016779">
    <property type="term" value="F:nucleotidyltransferase activity"/>
    <property type="evidence" value="ECO:0007669"/>
    <property type="project" value="UniProtKB-ARBA"/>
</dbReference>
<evidence type="ECO:0000313" key="3">
    <source>
        <dbReference type="Proteomes" id="UP000009231"/>
    </source>
</evidence>